<evidence type="ECO:0000313" key="2">
    <source>
        <dbReference type="EMBL" id="JAA85647.1"/>
    </source>
</evidence>
<feature type="transmembrane region" description="Helical" evidence="1">
    <location>
        <begin position="20"/>
        <end position="40"/>
    </location>
</feature>
<feature type="non-terminal residue" evidence="2">
    <location>
        <position position="1"/>
    </location>
</feature>
<keyword evidence="1" id="KW-1133">Transmembrane helix</keyword>
<dbReference type="EMBL" id="GAIX01006913">
    <property type="protein sequence ID" value="JAA85647.1"/>
    <property type="molecule type" value="Transcribed_RNA"/>
</dbReference>
<reference evidence="2" key="2">
    <citation type="submission" date="2013-05" db="EMBL/GenBank/DDBJ databases">
        <authorList>
            <person name="Carter J.-M."/>
            <person name="Baker S.C."/>
            <person name="Pink R."/>
            <person name="Carter D.R.F."/>
            <person name="Collins A."/>
            <person name="Tomlin J."/>
            <person name="Gibbs M."/>
            <person name="Breuker C.J."/>
        </authorList>
    </citation>
    <scope>NUCLEOTIDE SEQUENCE</scope>
    <source>
        <tissue evidence="2">Ovary</tissue>
    </source>
</reference>
<accession>S4PWE8</accession>
<evidence type="ECO:0000256" key="1">
    <source>
        <dbReference type="SAM" id="Phobius"/>
    </source>
</evidence>
<name>S4PWE8_9NEOP</name>
<keyword evidence="1" id="KW-0812">Transmembrane</keyword>
<proteinExistence type="predicted"/>
<dbReference type="AlphaFoldDB" id="S4PWE8"/>
<reference evidence="2" key="1">
    <citation type="journal article" date="2013" name="BMC Genomics">
        <title>Unscrambling butterfly oogenesis.</title>
        <authorList>
            <person name="Carter J.M."/>
            <person name="Baker S.C."/>
            <person name="Pink R."/>
            <person name="Carter D.R."/>
            <person name="Collins A."/>
            <person name="Tomlin J."/>
            <person name="Gibbs M."/>
            <person name="Breuker C.J."/>
        </authorList>
    </citation>
    <scope>NUCLEOTIDE SEQUENCE</scope>
    <source>
        <tissue evidence="2">Ovary</tissue>
    </source>
</reference>
<sequence>IIGGYCGWSKMFDLRQRTRLVYIFTSFANIMYLRIKILVISNTPKHNFFMNTRKAADLIAAKIVIKHFT</sequence>
<organism evidence="2">
    <name type="scientific">Pararge aegeria</name>
    <name type="common">speckled wood butterfly</name>
    <dbReference type="NCBI Taxonomy" id="116150"/>
    <lineage>
        <taxon>Eukaryota</taxon>
        <taxon>Metazoa</taxon>
        <taxon>Ecdysozoa</taxon>
        <taxon>Arthropoda</taxon>
        <taxon>Hexapoda</taxon>
        <taxon>Insecta</taxon>
        <taxon>Pterygota</taxon>
        <taxon>Neoptera</taxon>
        <taxon>Endopterygota</taxon>
        <taxon>Lepidoptera</taxon>
        <taxon>Glossata</taxon>
        <taxon>Ditrysia</taxon>
        <taxon>Papilionoidea</taxon>
        <taxon>Nymphalidae</taxon>
        <taxon>Satyrinae</taxon>
        <taxon>Satyrini</taxon>
        <taxon>Parargina</taxon>
        <taxon>Pararge</taxon>
    </lineage>
</organism>
<keyword evidence="1" id="KW-0472">Membrane</keyword>
<protein>
    <submittedName>
        <fullName evidence="2">Uncharacterized protein</fullName>
    </submittedName>
</protein>